<dbReference type="Proteomes" id="UP000242450">
    <property type="component" value="Chromosome 21"/>
</dbReference>
<evidence type="ECO:0000256" key="1">
    <source>
        <dbReference type="SAM" id="MobiDB-lite"/>
    </source>
</evidence>
<sequence>MGSTRMPYLQTQRERGTTLSATAPEHPPQLLPALAAQDSSLHPAGPALRDLTPSSETPHPWPGHPRRDRQPLPIWSQPQPQVPVLPRQKKPAAQRLSSIPPSRSAPAATATAPSPSEIQACPERCHPLRASPCQLGPSSQAGCAHAFSGVVGRAGQS</sequence>
<evidence type="ECO:0000313" key="3">
    <source>
        <dbReference type="Proteomes" id="UP000242450"/>
    </source>
</evidence>
<name>A0A212CEG3_CEREH</name>
<evidence type="ECO:0000313" key="2">
    <source>
        <dbReference type="EMBL" id="OWK04375.1"/>
    </source>
</evidence>
<comment type="caution">
    <text evidence="2">The sequence shown here is derived from an EMBL/GenBank/DDBJ whole genome shotgun (WGS) entry which is preliminary data.</text>
</comment>
<reference evidence="2 3" key="1">
    <citation type="journal article" date="2018" name="Mol. Genet. Genomics">
        <title>The red deer Cervus elaphus genome CerEla1.0: sequencing, annotating, genes, and chromosomes.</title>
        <authorList>
            <person name="Bana N.A."/>
            <person name="Nyiri A."/>
            <person name="Nagy J."/>
            <person name="Frank K."/>
            <person name="Nagy T."/>
            <person name="Steger V."/>
            <person name="Schiller M."/>
            <person name="Lakatos P."/>
            <person name="Sugar L."/>
            <person name="Horn P."/>
            <person name="Barta E."/>
            <person name="Orosz L."/>
        </authorList>
    </citation>
    <scope>NUCLEOTIDE SEQUENCE [LARGE SCALE GENOMIC DNA]</scope>
    <source>
        <strain evidence="2">Hungarian</strain>
    </source>
</reference>
<keyword evidence="3" id="KW-1185">Reference proteome</keyword>
<dbReference type="AlphaFoldDB" id="A0A212CEG3"/>
<dbReference type="EMBL" id="MKHE01000021">
    <property type="protein sequence ID" value="OWK04375.1"/>
    <property type="molecule type" value="Genomic_DNA"/>
</dbReference>
<feature type="compositionally biased region" description="Low complexity" evidence="1">
    <location>
        <begin position="77"/>
        <end position="86"/>
    </location>
</feature>
<feature type="region of interest" description="Disordered" evidence="1">
    <location>
        <begin position="1"/>
        <end position="119"/>
    </location>
</feature>
<accession>A0A212CEG3</accession>
<gene>
    <name evidence="2" type="ORF">Celaphus_00016099</name>
</gene>
<proteinExistence type="predicted"/>
<feature type="compositionally biased region" description="Low complexity" evidence="1">
    <location>
        <begin position="97"/>
        <end position="116"/>
    </location>
</feature>
<organism evidence="2 3">
    <name type="scientific">Cervus elaphus hippelaphus</name>
    <name type="common">European red deer</name>
    <dbReference type="NCBI Taxonomy" id="46360"/>
    <lineage>
        <taxon>Eukaryota</taxon>
        <taxon>Metazoa</taxon>
        <taxon>Chordata</taxon>
        <taxon>Craniata</taxon>
        <taxon>Vertebrata</taxon>
        <taxon>Euteleostomi</taxon>
        <taxon>Mammalia</taxon>
        <taxon>Eutheria</taxon>
        <taxon>Laurasiatheria</taxon>
        <taxon>Artiodactyla</taxon>
        <taxon>Ruminantia</taxon>
        <taxon>Pecora</taxon>
        <taxon>Cervidae</taxon>
        <taxon>Cervinae</taxon>
        <taxon>Cervus</taxon>
    </lineage>
</organism>
<protein>
    <submittedName>
        <fullName evidence="2">Uncharacterized protein</fullName>
    </submittedName>
</protein>